<organism evidence="1">
    <name type="scientific">marine sediment metagenome</name>
    <dbReference type="NCBI Taxonomy" id="412755"/>
    <lineage>
        <taxon>unclassified sequences</taxon>
        <taxon>metagenomes</taxon>
        <taxon>ecological metagenomes</taxon>
    </lineage>
</organism>
<dbReference type="Gene3D" id="3.40.50.10900">
    <property type="entry name" value="PAC-like subunit"/>
    <property type="match status" value="1"/>
</dbReference>
<comment type="caution">
    <text evidence="1">The sequence shown here is derived from an EMBL/GenBank/DDBJ whole genome shotgun (WGS) entry which is preliminary data.</text>
</comment>
<gene>
    <name evidence="1" type="ORF">LCGC14_2613030</name>
</gene>
<dbReference type="AlphaFoldDB" id="A0A0F9A5K0"/>
<dbReference type="EMBL" id="LAZR01044402">
    <property type="protein sequence ID" value="KKL04740.1"/>
    <property type="molecule type" value="Genomic_DNA"/>
</dbReference>
<reference evidence="1" key="1">
    <citation type="journal article" date="2015" name="Nature">
        <title>Complex archaea that bridge the gap between prokaryotes and eukaryotes.</title>
        <authorList>
            <person name="Spang A."/>
            <person name="Saw J.H."/>
            <person name="Jorgensen S.L."/>
            <person name="Zaremba-Niedzwiedzka K."/>
            <person name="Martijn J."/>
            <person name="Lind A.E."/>
            <person name="van Eijk R."/>
            <person name="Schleper C."/>
            <person name="Guy L."/>
            <person name="Ettema T.J."/>
        </authorList>
    </citation>
    <scope>NUCLEOTIDE SEQUENCE</scope>
</reference>
<accession>A0A0F9A5K0</accession>
<feature type="non-terminal residue" evidence="1">
    <location>
        <position position="100"/>
    </location>
</feature>
<dbReference type="Pfam" id="PF09754">
    <property type="entry name" value="PAC2"/>
    <property type="match status" value="1"/>
</dbReference>
<proteinExistence type="predicted"/>
<name>A0A0F9A5K0_9ZZZZ</name>
<protein>
    <recommendedName>
        <fullName evidence="2">PAC2 family protein</fullName>
    </recommendedName>
</protein>
<evidence type="ECO:0000313" key="1">
    <source>
        <dbReference type="EMBL" id="KKL04740.1"/>
    </source>
</evidence>
<evidence type="ECO:0008006" key="2">
    <source>
        <dbReference type="Google" id="ProtNLM"/>
    </source>
</evidence>
<sequence length="100" mass="11360">MDASIRILNRIEPVNSILVAAWPGMGNVAYGAAMHLRENLKAVKFAEIRPEDIFYQTGIQIRDGSVEVPDLPKSEFYFYKNQHTPHDLLIFIGESQPVME</sequence>
<dbReference type="SUPFAM" id="SSF159659">
    <property type="entry name" value="Cgl1923-like"/>
    <property type="match status" value="1"/>
</dbReference>
<dbReference type="InterPro" id="IPR019151">
    <property type="entry name" value="Proteasome_assmbl_chaperone_2"/>
</dbReference>
<dbReference type="InterPro" id="IPR038389">
    <property type="entry name" value="PSMG2_sf"/>
</dbReference>